<keyword evidence="15" id="KW-1185">Reference proteome</keyword>
<accession>A0A8J2Y9F3</accession>
<proteinExistence type="inferred from homology"/>
<evidence type="ECO:0000313" key="15">
    <source>
        <dbReference type="Proteomes" id="UP000625210"/>
    </source>
</evidence>
<feature type="domain" description="Peptidase M50" evidence="13">
    <location>
        <begin position="63"/>
        <end position="136"/>
    </location>
</feature>
<evidence type="ECO:0000256" key="7">
    <source>
        <dbReference type="ARBA" id="ARBA00022801"/>
    </source>
</evidence>
<evidence type="ECO:0000256" key="12">
    <source>
        <dbReference type="SAM" id="Phobius"/>
    </source>
</evidence>
<reference evidence="14" key="1">
    <citation type="journal article" date="2014" name="Int. J. Syst. Evol. Microbiol.">
        <title>Complete genome sequence of Corynebacterium casei LMG S-19264T (=DSM 44701T), isolated from a smear-ripened cheese.</title>
        <authorList>
            <consortium name="US DOE Joint Genome Institute (JGI-PGF)"/>
            <person name="Walter F."/>
            <person name="Albersmeier A."/>
            <person name="Kalinowski J."/>
            <person name="Ruckert C."/>
        </authorList>
    </citation>
    <scope>NUCLEOTIDE SEQUENCE</scope>
    <source>
        <strain evidence="14">CGMCC 1.15179</strain>
    </source>
</reference>
<comment type="subcellular location">
    <subcellularLocation>
        <location evidence="2">Membrane</location>
        <topology evidence="2">Multi-pass membrane protein</topology>
    </subcellularLocation>
</comment>
<comment type="cofactor">
    <cofactor evidence="1">
        <name>Zn(2+)</name>
        <dbReference type="ChEBI" id="CHEBI:29105"/>
    </cofactor>
</comment>
<feature type="transmembrane region" description="Helical" evidence="12">
    <location>
        <begin position="116"/>
        <end position="136"/>
    </location>
</feature>
<dbReference type="GO" id="GO:0006508">
    <property type="term" value="P:proteolysis"/>
    <property type="evidence" value="ECO:0007669"/>
    <property type="project" value="UniProtKB-KW"/>
</dbReference>
<comment type="similarity">
    <text evidence="3">Belongs to the peptidase M50B family.</text>
</comment>
<keyword evidence="4" id="KW-0645">Protease</keyword>
<keyword evidence="6" id="KW-0479">Metal-binding</keyword>
<dbReference type="InterPro" id="IPR008915">
    <property type="entry name" value="Peptidase_M50"/>
</dbReference>
<evidence type="ECO:0000256" key="2">
    <source>
        <dbReference type="ARBA" id="ARBA00004141"/>
    </source>
</evidence>
<dbReference type="PANTHER" id="PTHR39188:SF3">
    <property type="entry name" value="STAGE IV SPORULATION PROTEIN FB"/>
    <property type="match status" value="1"/>
</dbReference>
<evidence type="ECO:0000313" key="14">
    <source>
        <dbReference type="EMBL" id="GGE21268.1"/>
    </source>
</evidence>
<evidence type="ECO:0000256" key="5">
    <source>
        <dbReference type="ARBA" id="ARBA00022692"/>
    </source>
</evidence>
<sequence>MGLKHRGERKRGGFWGRLGGIGALILGGLKYLPGLLKLGKVGGSLWSMLLMVGTYALIFPWTFSIGLVIMIFIHEMGHVLAAKQKGLKVTAPVFIPFLGALILMKKQPQDARTEAYIALGGPLLGTVGAVLAFLLARWTGVEVLYAIALIGFMLNLFNLLPIHPLDGGRIVTAISRWFWVLGLIGGLVLIVYTMSWLLILIWLLFAWQLWESFISRKRAGARSIKFAADVDTALFEQSGMWIPSEEHQRDLPFHQYCEVENQQHWCDVYYPGVGVIHRFNGFTGGFRRVRLLKTEQGTTPRGERKVRMHMTADYLPGESETVLRRDREYYRVPARVRLGLAVFLVYMVAMLEQTIPRGPMVVS</sequence>
<dbReference type="Proteomes" id="UP000625210">
    <property type="component" value="Unassembled WGS sequence"/>
</dbReference>
<evidence type="ECO:0000256" key="6">
    <source>
        <dbReference type="ARBA" id="ARBA00022723"/>
    </source>
</evidence>
<dbReference type="RefSeq" id="WP_188648148.1">
    <property type="nucleotide sequence ID" value="NZ_BMHQ01000008.1"/>
</dbReference>
<evidence type="ECO:0000256" key="8">
    <source>
        <dbReference type="ARBA" id="ARBA00022833"/>
    </source>
</evidence>
<gene>
    <name evidence="14" type="ORF">GCM10011571_24210</name>
</gene>
<feature type="transmembrane region" description="Helical" evidence="12">
    <location>
        <begin position="52"/>
        <end position="74"/>
    </location>
</feature>
<dbReference type="GO" id="GO:0008237">
    <property type="term" value="F:metallopeptidase activity"/>
    <property type="evidence" value="ECO:0007669"/>
    <property type="project" value="UniProtKB-KW"/>
</dbReference>
<dbReference type="PANTHER" id="PTHR39188">
    <property type="entry name" value="MEMBRANE-ASSOCIATED ZINC METALLOPROTEASE M50B"/>
    <property type="match status" value="1"/>
</dbReference>
<evidence type="ECO:0000259" key="13">
    <source>
        <dbReference type="Pfam" id="PF02163"/>
    </source>
</evidence>
<dbReference type="Pfam" id="PF02163">
    <property type="entry name" value="Peptidase_M50"/>
    <property type="match status" value="2"/>
</dbReference>
<feature type="transmembrane region" description="Helical" evidence="12">
    <location>
        <begin position="86"/>
        <end position="104"/>
    </location>
</feature>
<protein>
    <recommendedName>
        <fullName evidence="13">Peptidase M50 domain-containing protein</fullName>
    </recommendedName>
</protein>
<feature type="transmembrane region" description="Helical" evidence="12">
    <location>
        <begin position="12"/>
        <end position="32"/>
    </location>
</feature>
<dbReference type="GO" id="GO:0046872">
    <property type="term" value="F:metal ion binding"/>
    <property type="evidence" value="ECO:0007669"/>
    <property type="project" value="UniProtKB-KW"/>
</dbReference>
<dbReference type="EMBL" id="BMHQ01000008">
    <property type="protein sequence ID" value="GGE21268.1"/>
    <property type="molecule type" value="Genomic_DNA"/>
</dbReference>
<name>A0A8J2Y9F3_9BACL</name>
<evidence type="ECO:0000256" key="3">
    <source>
        <dbReference type="ARBA" id="ARBA00007931"/>
    </source>
</evidence>
<dbReference type="AlphaFoldDB" id="A0A8J2Y9F3"/>
<keyword evidence="7" id="KW-0378">Hydrolase</keyword>
<evidence type="ECO:0000256" key="10">
    <source>
        <dbReference type="ARBA" id="ARBA00023049"/>
    </source>
</evidence>
<keyword evidence="9 12" id="KW-1133">Transmembrane helix</keyword>
<evidence type="ECO:0000256" key="11">
    <source>
        <dbReference type="ARBA" id="ARBA00023136"/>
    </source>
</evidence>
<evidence type="ECO:0000256" key="1">
    <source>
        <dbReference type="ARBA" id="ARBA00001947"/>
    </source>
</evidence>
<keyword evidence="8" id="KW-0862">Zinc</keyword>
<feature type="transmembrane region" description="Helical" evidence="12">
    <location>
        <begin position="177"/>
        <end position="207"/>
    </location>
</feature>
<organism evidence="14 15">
    <name type="scientific">Marinithermofilum abyssi</name>
    <dbReference type="NCBI Taxonomy" id="1571185"/>
    <lineage>
        <taxon>Bacteria</taxon>
        <taxon>Bacillati</taxon>
        <taxon>Bacillota</taxon>
        <taxon>Bacilli</taxon>
        <taxon>Bacillales</taxon>
        <taxon>Thermoactinomycetaceae</taxon>
        <taxon>Marinithermofilum</taxon>
    </lineage>
</organism>
<dbReference type="CDD" id="cd06160">
    <property type="entry name" value="S2P-M50_like_2"/>
    <property type="match status" value="1"/>
</dbReference>
<feature type="transmembrane region" description="Helical" evidence="12">
    <location>
        <begin position="334"/>
        <end position="351"/>
    </location>
</feature>
<feature type="transmembrane region" description="Helical" evidence="12">
    <location>
        <begin position="143"/>
        <end position="165"/>
    </location>
</feature>
<keyword evidence="11 12" id="KW-0472">Membrane</keyword>
<reference evidence="14" key="2">
    <citation type="submission" date="2020-09" db="EMBL/GenBank/DDBJ databases">
        <authorList>
            <person name="Sun Q."/>
            <person name="Zhou Y."/>
        </authorList>
    </citation>
    <scope>NUCLEOTIDE SEQUENCE</scope>
    <source>
        <strain evidence="14">CGMCC 1.15179</strain>
    </source>
</reference>
<evidence type="ECO:0000256" key="9">
    <source>
        <dbReference type="ARBA" id="ARBA00022989"/>
    </source>
</evidence>
<dbReference type="GO" id="GO:0016020">
    <property type="term" value="C:membrane"/>
    <property type="evidence" value="ECO:0007669"/>
    <property type="project" value="UniProtKB-SubCell"/>
</dbReference>
<evidence type="ECO:0000256" key="4">
    <source>
        <dbReference type="ARBA" id="ARBA00022670"/>
    </source>
</evidence>
<keyword evidence="5 12" id="KW-0812">Transmembrane</keyword>
<comment type="caution">
    <text evidence="14">The sequence shown here is derived from an EMBL/GenBank/DDBJ whole genome shotgun (WGS) entry which is preliminary data.</text>
</comment>
<feature type="domain" description="Peptidase M50" evidence="13">
    <location>
        <begin position="137"/>
        <end position="176"/>
    </location>
</feature>
<keyword evidence="10" id="KW-0482">Metalloprotease</keyword>